<accession>A0A917D525</accession>
<organism evidence="1 2">
    <name type="scientific">Lysinibacillus alkalisoli</name>
    <dbReference type="NCBI Taxonomy" id="1911548"/>
    <lineage>
        <taxon>Bacteria</taxon>
        <taxon>Bacillati</taxon>
        <taxon>Bacillota</taxon>
        <taxon>Bacilli</taxon>
        <taxon>Bacillales</taxon>
        <taxon>Bacillaceae</taxon>
        <taxon>Lysinibacillus</taxon>
    </lineage>
</organism>
<keyword evidence="2" id="KW-1185">Reference proteome</keyword>
<dbReference type="RefSeq" id="WP_188613150.1">
    <property type="nucleotide sequence ID" value="NZ_BMJT01000001.1"/>
</dbReference>
<protein>
    <submittedName>
        <fullName evidence="1">Uncharacterized protein</fullName>
    </submittedName>
</protein>
<reference evidence="1" key="2">
    <citation type="submission" date="2020-09" db="EMBL/GenBank/DDBJ databases">
        <authorList>
            <person name="Sun Q."/>
            <person name="Zhou Y."/>
        </authorList>
    </citation>
    <scope>NUCLEOTIDE SEQUENCE</scope>
    <source>
        <strain evidence="1">CGMCC 1.15760</strain>
    </source>
</reference>
<dbReference type="Proteomes" id="UP000616608">
    <property type="component" value="Unassembled WGS sequence"/>
</dbReference>
<name>A0A917D525_9BACI</name>
<proteinExistence type="predicted"/>
<sequence length="502" mass="56211">MNKKGIIGIIIAAVLLIGGGALAYTFLTNSPKNAYMLAEKDEMESWSKLFEERYKDELDWYEKGQKEKSESTMKANVTVNEALAQELGMDPSILSMVESVVLDFKSKNDLKNNVSNNELSVKLADSELAKLFFGLNKHDVIVDTSLTSGVQISDKKLTEYVSAQPDMQDFKMDFTELFSPEGTTMPQEDVDYLTAHYGKIFFDQLEDKSFTSKKGDVEVYGNKVKAENLVMTLNKEQIRSSIDAILAEALKDEKTKEIIENYSKRSSFGLSDGTDTKELFDGLEQARKDLKEADLPEKLVSSIWVKDKVIVNRELTISDANTTFTVVGVREVKKNNANFKYTMGDGTDEVVITGELTYDGKKVNDMIDITFDDTVISYQANEDRKDGGNIFERSISIEPGTTLEDEVGSPFEKMGIVWQGDVKYEKDKMGGTHTFLFRADDSDAFSLHVDADTKIVKKVDPMKASEDVVNLNDMTNEEIDSYFENDFAEEIMNLVGGFGAGF</sequence>
<dbReference type="EMBL" id="BMJT01000001">
    <property type="protein sequence ID" value="GGG11268.1"/>
    <property type="molecule type" value="Genomic_DNA"/>
</dbReference>
<reference evidence="1" key="1">
    <citation type="journal article" date="2014" name="Int. J. Syst. Evol. Microbiol.">
        <title>Complete genome sequence of Corynebacterium casei LMG S-19264T (=DSM 44701T), isolated from a smear-ripened cheese.</title>
        <authorList>
            <consortium name="US DOE Joint Genome Institute (JGI-PGF)"/>
            <person name="Walter F."/>
            <person name="Albersmeier A."/>
            <person name="Kalinowski J."/>
            <person name="Ruckert C."/>
        </authorList>
    </citation>
    <scope>NUCLEOTIDE SEQUENCE</scope>
    <source>
        <strain evidence="1">CGMCC 1.15760</strain>
    </source>
</reference>
<evidence type="ECO:0000313" key="2">
    <source>
        <dbReference type="Proteomes" id="UP000616608"/>
    </source>
</evidence>
<evidence type="ECO:0000313" key="1">
    <source>
        <dbReference type="EMBL" id="GGG11268.1"/>
    </source>
</evidence>
<comment type="caution">
    <text evidence="1">The sequence shown here is derived from an EMBL/GenBank/DDBJ whole genome shotgun (WGS) entry which is preliminary data.</text>
</comment>
<dbReference type="AlphaFoldDB" id="A0A917D525"/>
<gene>
    <name evidence="1" type="ORF">GCM10007425_02020</name>
</gene>